<evidence type="ECO:0000313" key="7">
    <source>
        <dbReference type="EMBL" id="HIS92167.1"/>
    </source>
</evidence>
<dbReference type="SUPFAM" id="SSF54862">
    <property type="entry name" value="4Fe-4S ferredoxins"/>
    <property type="match status" value="1"/>
</dbReference>
<evidence type="ECO:0000256" key="4">
    <source>
        <dbReference type="ARBA" id="ARBA00023004"/>
    </source>
</evidence>
<dbReference type="AlphaFoldDB" id="A0A9D1FZB4"/>
<dbReference type="PROSITE" id="PS51379">
    <property type="entry name" value="4FE4S_FER_2"/>
    <property type="match status" value="2"/>
</dbReference>
<dbReference type="InterPro" id="IPR017900">
    <property type="entry name" value="4Fe4S_Fe_S_CS"/>
</dbReference>
<protein>
    <submittedName>
        <fullName evidence="7">4Fe-4S binding protein</fullName>
    </submittedName>
</protein>
<dbReference type="Pfam" id="PF14697">
    <property type="entry name" value="Fer4_21"/>
    <property type="match status" value="1"/>
</dbReference>
<dbReference type="PANTHER" id="PTHR43724:SF1">
    <property type="entry name" value="PYRUVATE SYNTHASE SUBUNIT PORD"/>
    <property type="match status" value="1"/>
</dbReference>
<keyword evidence="2" id="KW-0479">Metal-binding</keyword>
<evidence type="ECO:0000313" key="8">
    <source>
        <dbReference type="Proteomes" id="UP000824140"/>
    </source>
</evidence>
<reference evidence="7" key="2">
    <citation type="journal article" date="2021" name="PeerJ">
        <title>Extensive microbial diversity within the chicken gut microbiome revealed by metagenomics and culture.</title>
        <authorList>
            <person name="Gilroy R."/>
            <person name="Ravi A."/>
            <person name="Getino M."/>
            <person name="Pursley I."/>
            <person name="Horton D.L."/>
            <person name="Alikhan N.F."/>
            <person name="Baker D."/>
            <person name="Gharbi K."/>
            <person name="Hall N."/>
            <person name="Watson M."/>
            <person name="Adriaenssens E.M."/>
            <person name="Foster-Nyarko E."/>
            <person name="Jarju S."/>
            <person name="Secka A."/>
            <person name="Antonio M."/>
            <person name="Oren A."/>
            <person name="Chaudhuri R.R."/>
            <person name="La Ragione R."/>
            <person name="Hildebrand F."/>
            <person name="Pallen M.J."/>
        </authorList>
    </citation>
    <scope>NUCLEOTIDE SEQUENCE</scope>
    <source>
        <strain evidence="7">13766</strain>
    </source>
</reference>
<evidence type="ECO:0000256" key="1">
    <source>
        <dbReference type="ARBA" id="ARBA00022485"/>
    </source>
</evidence>
<proteinExistence type="predicted"/>
<sequence length="69" mass="7053">MNSGKKRRKAIVDEAHCVACGCCAKVCPTGAIEIVRGTTAQVRLAQCAGCGKCAKECPASVIAMQEVGA</sequence>
<feature type="domain" description="4Fe-4S ferredoxin-type" evidence="6">
    <location>
        <begin position="8"/>
        <end position="37"/>
    </location>
</feature>
<keyword evidence="4" id="KW-0408">Iron</keyword>
<accession>A0A9D1FZB4</accession>
<dbReference type="EMBL" id="DVJN01000081">
    <property type="protein sequence ID" value="HIS92167.1"/>
    <property type="molecule type" value="Genomic_DNA"/>
</dbReference>
<evidence type="ECO:0000256" key="3">
    <source>
        <dbReference type="ARBA" id="ARBA00022737"/>
    </source>
</evidence>
<dbReference type="Gene3D" id="3.30.70.20">
    <property type="match status" value="1"/>
</dbReference>
<comment type="caution">
    <text evidence="7">The sequence shown here is derived from an EMBL/GenBank/DDBJ whole genome shotgun (WGS) entry which is preliminary data.</text>
</comment>
<name>A0A9D1FZB4_9FIRM</name>
<reference evidence="7" key="1">
    <citation type="submission" date="2020-10" db="EMBL/GenBank/DDBJ databases">
        <authorList>
            <person name="Gilroy R."/>
        </authorList>
    </citation>
    <scope>NUCLEOTIDE SEQUENCE</scope>
    <source>
        <strain evidence="7">13766</strain>
    </source>
</reference>
<dbReference type="Proteomes" id="UP000824140">
    <property type="component" value="Unassembled WGS sequence"/>
</dbReference>
<dbReference type="GO" id="GO:0051539">
    <property type="term" value="F:4 iron, 4 sulfur cluster binding"/>
    <property type="evidence" value="ECO:0007669"/>
    <property type="project" value="UniProtKB-KW"/>
</dbReference>
<dbReference type="PROSITE" id="PS00198">
    <property type="entry name" value="4FE4S_FER_1"/>
    <property type="match status" value="2"/>
</dbReference>
<dbReference type="InterPro" id="IPR017896">
    <property type="entry name" value="4Fe4S_Fe-S-bd"/>
</dbReference>
<dbReference type="PANTHER" id="PTHR43724">
    <property type="entry name" value="PYRUVATE SYNTHASE SUBUNIT PORD"/>
    <property type="match status" value="1"/>
</dbReference>
<evidence type="ECO:0000256" key="5">
    <source>
        <dbReference type="ARBA" id="ARBA00023014"/>
    </source>
</evidence>
<gene>
    <name evidence="7" type="ORF">IAA84_04035</name>
</gene>
<keyword evidence="1" id="KW-0004">4Fe-4S</keyword>
<keyword evidence="5" id="KW-0411">Iron-sulfur</keyword>
<organism evidence="7 8">
    <name type="scientific">Candidatus Alectryocaccomicrobium excrementavium</name>
    <dbReference type="NCBI Taxonomy" id="2840668"/>
    <lineage>
        <taxon>Bacteria</taxon>
        <taxon>Bacillati</taxon>
        <taxon>Bacillota</taxon>
        <taxon>Clostridia</taxon>
        <taxon>Candidatus Alectryocaccomicrobium</taxon>
    </lineage>
</organism>
<feature type="domain" description="4Fe-4S ferredoxin-type" evidence="6">
    <location>
        <begin position="38"/>
        <end position="67"/>
    </location>
</feature>
<keyword evidence="3" id="KW-0677">Repeat</keyword>
<evidence type="ECO:0000259" key="6">
    <source>
        <dbReference type="PROSITE" id="PS51379"/>
    </source>
</evidence>
<dbReference type="GO" id="GO:0046872">
    <property type="term" value="F:metal ion binding"/>
    <property type="evidence" value="ECO:0007669"/>
    <property type="project" value="UniProtKB-KW"/>
</dbReference>
<evidence type="ECO:0000256" key="2">
    <source>
        <dbReference type="ARBA" id="ARBA00022723"/>
    </source>
</evidence>